<gene>
    <name evidence="1" type="ORF">GCM10010361_78480</name>
</gene>
<reference evidence="2" key="1">
    <citation type="journal article" date="2019" name="Int. J. Syst. Evol. Microbiol.">
        <title>The Global Catalogue of Microorganisms (GCM) 10K type strain sequencing project: providing services to taxonomists for standard genome sequencing and annotation.</title>
        <authorList>
            <consortium name="The Broad Institute Genomics Platform"/>
            <consortium name="The Broad Institute Genome Sequencing Center for Infectious Disease"/>
            <person name="Wu L."/>
            <person name="Ma J."/>
        </authorList>
    </citation>
    <scope>NUCLEOTIDE SEQUENCE [LARGE SCALE GENOMIC DNA]</scope>
    <source>
        <strain evidence="2">JCM 4805</strain>
    </source>
</reference>
<name>A0ABP3LJP1_9ACTN</name>
<protein>
    <submittedName>
        <fullName evidence="1">Uncharacterized protein</fullName>
    </submittedName>
</protein>
<dbReference type="RefSeq" id="WP_346100507.1">
    <property type="nucleotide sequence ID" value="NZ_BAAABY010000070.1"/>
</dbReference>
<comment type="caution">
    <text evidence="1">The sequence shown here is derived from an EMBL/GenBank/DDBJ whole genome shotgun (WGS) entry which is preliminary data.</text>
</comment>
<evidence type="ECO:0000313" key="2">
    <source>
        <dbReference type="Proteomes" id="UP001500909"/>
    </source>
</evidence>
<accession>A0ABP3LJP1</accession>
<sequence length="50" mass="5426">MDPEARAQQIDDARDDGDQLCQIIIDIANEDPFGGGADVLDALERRGLRG</sequence>
<evidence type="ECO:0000313" key="1">
    <source>
        <dbReference type="EMBL" id="GAA0501228.1"/>
    </source>
</evidence>
<dbReference type="Proteomes" id="UP001500909">
    <property type="component" value="Unassembled WGS sequence"/>
</dbReference>
<organism evidence="1 2">
    <name type="scientific">Streptomyces olivaceiscleroticus</name>
    <dbReference type="NCBI Taxonomy" id="68245"/>
    <lineage>
        <taxon>Bacteria</taxon>
        <taxon>Bacillati</taxon>
        <taxon>Actinomycetota</taxon>
        <taxon>Actinomycetes</taxon>
        <taxon>Kitasatosporales</taxon>
        <taxon>Streptomycetaceae</taxon>
        <taxon>Streptomyces</taxon>
    </lineage>
</organism>
<dbReference type="EMBL" id="BAAABY010000070">
    <property type="protein sequence ID" value="GAA0501228.1"/>
    <property type="molecule type" value="Genomic_DNA"/>
</dbReference>
<proteinExistence type="predicted"/>
<keyword evidence="2" id="KW-1185">Reference proteome</keyword>